<gene>
    <name evidence="5" type="ORF">GDR74_09860</name>
</gene>
<dbReference type="NCBIfam" id="TIGR01730">
    <property type="entry name" value="RND_mfp"/>
    <property type="match status" value="1"/>
</dbReference>
<evidence type="ECO:0000259" key="4">
    <source>
        <dbReference type="Pfam" id="PF25989"/>
    </source>
</evidence>
<proteinExistence type="inferred from homology"/>
<feature type="compositionally biased region" description="Basic and acidic residues" evidence="2">
    <location>
        <begin position="98"/>
        <end position="109"/>
    </location>
</feature>
<dbReference type="Gene3D" id="2.40.50.100">
    <property type="match status" value="1"/>
</dbReference>
<keyword evidence="6" id="KW-1185">Reference proteome</keyword>
<feature type="chain" id="PRO_5024958484" evidence="3">
    <location>
        <begin position="25"/>
        <end position="395"/>
    </location>
</feature>
<dbReference type="Gene3D" id="1.10.287.470">
    <property type="entry name" value="Helix hairpin bin"/>
    <property type="match status" value="1"/>
</dbReference>
<protein>
    <submittedName>
        <fullName evidence="5">Efflux RND transporter periplasmic adaptor subunit</fullName>
    </submittedName>
</protein>
<keyword evidence="3" id="KW-0732">Signal</keyword>
<dbReference type="Proteomes" id="UP000325614">
    <property type="component" value="Chromosome"/>
</dbReference>
<reference evidence="5 6" key="1">
    <citation type="submission" date="2019-10" db="EMBL/GenBank/DDBJ databases">
        <title>Isolation, Identification of Microvirga thermotolerans HR1, a novel thermophilic bacterium and Comparative Genomics of the genus Microvirga.</title>
        <authorList>
            <person name="Li J."/>
            <person name="Zhang W."/>
            <person name="Lin M."/>
            <person name="Wang J."/>
        </authorList>
    </citation>
    <scope>NUCLEOTIDE SEQUENCE [LARGE SCALE GENOMIC DNA]</scope>
    <source>
        <strain evidence="5 6">HR1</strain>
    </source>
</reference>
<dbReference type="PANTHER" id="PTHR30469">
    <property type="entry name" value="MULTIDRUG RESISTANCE PROTEIN MDTA"/>
    <property type="match status" value="1"/>
</dbReference>
<feature type="region of interest" description="Disordered" evidence="2">
    <location>
        <begin position="83"/>
        <end position="112"/>
    </location>
</feature>
<evidence type="ECO:0000313" key="5">
    <source>
        <dbReference type="EMBL" id="QFU16509.1"/>
    </source>
</evidence>
<dbReference type="InterPro" id="IPR006143">
    <property type="entry name" value="RND_pump_MFP"/>
</dbReference>
<evidence type="ECO:0000256" key="3">
    <source>
        <dbReference type="SAM" id="SignalP"/>
    </source>
</evidence>
<dbReference type="InterPro" id="IPR058637">
    <property type="entry name" value="YknX-like_C"/>
</dbReference>
<dbReference type="GO" id="GO:1990281">
    <property type="term" value="C:efflux pump complex"/>
    <property type="evidence" value="ECO:0007669"/>
    <property type="project" value="TreeGrafter"/>
</dbReference>
<dbReference type="Pfam" id="PF25989">
    <property type="entry name" value="YknX_C"/>
    <property type="match status" value="1"/>
</dbReference>
<evidence type="ECO:0000256" key="2">
    <source>
        <dbReference type="SAM" id="MobiDB-lite"/>
    </source>
</evidence>
<dbReference type="RefSeq" id="WP_152586152.1">
    <property type="nucleotide sequence ID" value="NZ_CP045423.1"/>
</dbReference>
<dbReference type="KEGG" id="mico:GDR74_09860"/>
<dbReference type="Gene3D" id="2.40.420.20">
    <property type="match status" value="1"/>
</dbReference>
<accession>A0A5P9JWB3</accession>
<feature type="signal peptide" evidence="3">
    <location>
        <begin position="1"/>
        <end position="24"/>
    </location>
</feature>
<dbReference type="AlphaFoldDB" id="A0A5P9JWB3"/>
<dbReference type="Gene3D" id="2.40.30.170">
    <property type="match status" value="1"/>
</dbReference>
<evidence type="ECO:0000313" key="6">
    <source>
        <dbReference type="Proteomes" id="UP000325614"/>
    </source>
</evidence>
<dbReference type="PANTHER" id="PTHR30469:SF15">
    <property type="entry name" value="HLYD FAMILY OF SECRETION PROTEINS"/>
    <property type="match status" value="1"/>
</dbReference>
<organism evidence="5 6">
    <name type="scientific">Microvirga thermotolerans</name>
    <dbReference type="NCBI Taxonomy" id="2651334"/>
    <lineage>
        <taxon>Bacteria</taxon>
        <taxon>Pseudomonadati</taxon>
        <taxon>Pseudomonadota</taxon>
        <taxon>Alphaproteobacteria</taxon>
        <taxon>Hyphomicrobiales</taxon>
        <taxon>Methylobacteriaceae</taxon>
        <taxon>Microvirga</taxon>
    </lineage>
</organism>
<name>A0A5P9JWB3_9HYPH</name>
<sequence>MAWLKRILLLAVVLAAAATALVWAFSPRPVGVEATPVTEGPFRSIVEGDGRTRIRERYVVSAPLTGRVLRLSVKAGDEVREGSPVATLLPTPPQFLDPRARREAEERVGAAEASLEEASARLERALAQAAQAEADYQRVRTLQEKGAASQQQREREELSLRLAQRDLDAARFRKHAAEHDLGQARALLRRYDDSEPGERWEVAAPVRGRVLRVLQESETIVPAGAPLVEIGDPSDLEVAVDILTTDAVAVQPGAKVEIDHWGGPVVLEGRVRLVEPSAFTKVSALGVEEQRVWVVIDIVSPHDLWNTLGDGYRVDVRIVTEEIPKATLAPSGALFRRGDGWAVFVLIDGTAHERPVTVQRRSGRIAAIAAGLQPGDVVIPYPPGALHDGARVRIR</sequence>
<feature type="domain" description="YknX-like C-terminal permuted SH3-like" evidence="4">
    <location>
        <begin position="330"/>
        <end position="393"/>
    </location>
</feature>
<comment type="similarity">
    <text evidence="1">Belongs to the membrane fusion protein (MFP) (TC 8.A.1) family.</text>
</comment>
<evidence type="ECO:0000256" key="1">
    <source>
        <dbReference type="ARBA" id="ARBA00009477"/>
    </source>
</evidence>
<dbReference type="GO" id="GO:0015562">
    <property type="term" value="F:efflux transmembrane transporter activity"/>
    <property type="evidence" value="ECO:0007669"/>
    <property type="project" value="TreeGrafter"/>
</dbReference>
<dbReference type="EMBL" id="CP045423">
    <property type="protein sequence ID" value="QFU16509.1"/>
    <property type="molecule type" value="Genomic_DNA"/>
</dbReference>